<name>A0ABY2JMM5_9MICO</name>
<evidence type="ECO:0000313" key="2">
    <source>
        <dbReference type="EMBL" id="TFD06879.1"/>
    </source>
</evidence>
<dbReference type="Pfam" id="PF00754">
    <property type="entry name" value="F5_F8_type_C"/>
    <property type="match status" value="1"/>
</dbReference>
<gene>
    <name evidence="2" type="ORF">E3T25_01850</name>
</gene>
<evidence type="ECO:0000259" key="1">
    <source>
        <dbReference type="PROSITE" id="PS50022"/>
    </source>
</evidence>
<dbReference type="PROSITE" id="PS50022">
    <property type="entry name" value="FA58C_3"/>
    <property type="match status" value="1"/>
</dbReference>
<feature type="domain" description="F5/8 type C" evidence="1">
    <location>
        <begin position="38"/>
        <end position="174"/>
    </location>
</feature>
<dbReference type="SUPFAM" id="SSF49785">
    <property type="entry name" value="Galactose-binding domain-like"/>
    <property type="match status" value="1"/>
</dbReference>
<dbReference type="Gene3D" id="2.60.120.260">
    <property type="entry name" value="Galactose-binding domain-like"/>
    <property type="match status" value="1"/>
</dbReference>
<sequence length="189" mass="19755">MSTFVELLSPHPSIDGGSGTLSTVPAPSPRYPTRYSACAETRLLPGFSSTPLPRTGWTVTASDQETTGENGAAVHVLDGNASTCWRSKWSGTAVPLPHSITIDMHKTDTVAALKYLPRTSSSNGRIGRFEIHASPDGTNWGAAVATGTWADNALEKTTGFTPVATRFIRLTAITEAGHGGPGPAPPNSI</sequence>
<keyword evidence="3" id="KW-1185">Reference proteome</keyword>
<dbReference type="EMBL" id="SOGO01000007">
    <property type="protein sequence ID" value="TFD06879.1"/>
    <property type="molecule type" value="Genomic_DNA"/>
</dbReference>
<reference evidence="2 3" key="1">
    <citation type="submission" date="2019-03" db="EMBL/GenBank/DDBJ databases">
        <title>Genomics of glacier-inhabiting Cryobacterium strains.</title>
        <authorList>
            <person name="Liu Q."/>
            <person name="Xin Y.-H."/>
        </authorList>
    </citation>
    <scope>NUCLEOTIDE SEQUENCE [LARGE SCALE GENOMIC DNA]</scope>
    <source>
        <strain evidence="2 3">TMT2-16</strain>
    </source>
</reference>
<accession>A0ABY2JMM5</accession>
<evidence type="ECO:0000313" key="3">
    <source>
        <dbReference type="Proteomes" id="UP000297851"/>
    </source>
</evidence>
<dbReference type="Proteomes" id="UP000297851">
    <property type="component" value="Unassembled WGS sequence"/>
</dbReference>
<proteinExistence type="predicted"/>
<dbReference type="InterPro" id="IPR000421">
    <property type="entry name" value="FA58C"/>
</dbReference>
<organism evidence="2 3">
    <name type="scientific">Cryobacterium sandaracinum</name>
    <dbReference type="NCBI Taxonomy" id="1259247"/>
    <lineage>
        <taxon>Bacteria</taxon>
        <taxon>Bacillati</taxon>
        <taxon>Actinomycetota</taxon>
        <taxon>Actinomycetes</taxon>
        <taxon>Micrococcales</taxon>
        <taxon>Microbacteriaceae</taxon>
        <taxon>Cryobacterium</taxon>
    </lineage>
</organism>
<comment type="caution">
    <text evidence="2">The sequence shown here is derived from an EMBL/GenBank/DDBJ whole genome shotgun (WGS) entry which is preliminary data.</text>
</comment>
<dbReference type="InterPro" id="IPR008979">
    <property type="entry name" value="Galactose-bd-like_sf"/>
</dbReference>
<protein>
    <submittedName>
        <fullName evidence="2">Discoidin domain-containing protein</fullName>
    </submittedName>
</protein>